<keyword evidence="4 6" id="KW-1133">Transmembrane helix</keyword>
<evidence type="ECO:0000256" key="4">
    <source>
        <dbReference type="ARBA" id="ARBA00022989"/>
    </source>
</evidence>
<dbReference type="EMBL" id="LAIR01000002">
    <property type="protein sequence ID" value="KNX36789.1"/>
    <property type="molecule type" value="Genomic_DNA"/>
</dbReference>
<feature type="transmembrane region" description="Helical" evidence="6">
    <location>
        <begin position="264"/>
        <end position="286"/>
    </location>
</feature>
<dbReference type="InterPro" id="IPR004813">
    <property type="entry name" value="OPT"/>
</dbReference>
<reference evidence="8" key="1">
    <citation type="submission" date="2015-03" db="EMBL/GenBank/DDBJ databases">
        <title>Luteipulveratus halotolerans sp. nov., a novel actinobacterium (Dermacoccaceae) from Sarawak, Malaysia.</title>
        <authorList>
            <person name="Juboi H."/>
            <person name="Basik A."/>
            <person name="Shamsul S.S."/>
            <person name="Arnold P."/>
            <person name="Schmitt E.K."/>
            <person name="Sanglier J.-J."/>
            <person name="Yeo T."/>
        </authorList>
    </citation>
    <scope>NUCLEOTIDE SEQUENCE [LARGE SCALE GENOMIC DNA]</scope>
    <source>
        <strain evidence="8">C296001</strain>
    </source>
</reference>
<keyword evidence="5 6" id="KW-0472">Membrane</keyword>
<feature type="transmembrane region" description="Helical" evidence="6">
    <location>
        <begin position="511"/>
        <end position="531"/>
    </location>
</feature>
<evidence type="ECO:0000313" key="8">
    <source>
        <dbReference type="Proteomes" id="UP000037397"/>
    </source>
</evidence>
<feature type="transmembrane region" description="Helical" evidence="6">
    <location>
        <begin position="551"/>
        <end position="570"/>
    </location>
</feature>
<dbReference type="InterPro" id="IPR004814">
    <property type="entry name" value="Oligopep_transpt"/>
</dbReference>
<evidence type="ECO:0000313" key="7">
    <source>
        <dbReference type="EMBL" id="KNX36789.1"/>
    </source>
</evidence>
<dbReference type="Proteomes" id="UP000037397">
    <property type="component" value="Unassembled WGS sequence"/>
</dbReference>
<comment type="caution">
    <text evidence="7">The sequence shown here is derived from an EMBL/GenBank/DDBJ whole genome shotgun (WGS) entry which is preliminary data.</text>
</comment>
<evidence type="ECO:0000256" key="2">
    <source>
        <dbReference type="ARBA" id="ARBA00022448"/>
    </source>
</evidence>
<dbReference type="OrthoDB" id="9809340at2"/>
<feature type="transmembrane region" description="Helical" evidence="6">
    <location>
        <begin position="73"/>
        <end position="96"/>
    </location>
</feature>
<feature type="transmembrane region" description="Helical" evidence="6">
    <location>
        <begin position="347"/>
        <end position="374"/>
    </location>
</feature>
<dbReference type="PANTHER" id="PTHR31645">
    <property type="entry name" value="OLIGOPEPTIDE TRANSPORTER YGL114W-RELATED"/>
    <property type="match status" value="1"/>
</dbReference>
<keyword evidence="3 6" id="KW-0812">Transmembrane</keyword>
<organism evidence="7 8">
    <name type="scientific">Luteipulveratus halotolerans</name>
    <dbReference type="NCBI Taxonomy" id="1631356"/>
    <lineage>
        <taxon>Bacteria</taxon>
        <taxon>Bacillati</taxon>
        <taxon>Actinomycetota</taxon>
        <taxon>Actinomycetes</taxon>
        <taxon>Micrococcales</taxon>
        <taxon>Dermacoccaceae</taxon>
        <taxon>Luteipulveratus</taxon>
    </lineage>
</organism>
<feature type="transmembrane region" description="Helical" evidence="6">
    <location>
        <begin position="312"/>
        <end position="335"/>
    </location>
</feature>
<dbReference type="GO" id="GO:0016020">
    <property type="term" value="C:membrane"/>
    <property type="evidence" value="ECO:0007669"/>
    <property type="project" value="UniProtKB-SubCell"/>
</dbReference>
<accession>A0A0L6CGE3</accession>
<feature type="transmembrane region" description="Helical" evidence="6">
    <location>
        <begin position="41"/>
        <end position="61"/>
    </location>
</feature>
<feature type="transmembrane region" description="Helical" evidence="6">
    <location>
        <begin position="205"/>
        <end position="235"/>
    </location>
</feature>
<dbReference type="RefSeq" id="WP_050669077.1">
    <property type="nucleotide sequence ID" value="NZ_LAIR01000002.1"/>
</dbReference>
<dbReference type="NCBIfam" id="TIGR00728">
    <property type="entry name" value="OPT_sfam"/>
    <property type="match status" value="1"/>
</dbReference>
<feature type="transmembrane region" description="Helical" evidence="6">
    <location>
        <begin position="102"/>
        <end position="121"/>
    </location>
</feature>
<feature type="transmembrane region" description="Helical" evidence="6">
    <location>
        <begin position="13"/>
        <end position="35"/>
    </location>
</feature>
<dbReference type="STRING" id="1631356.VV01_05925"/>
<comment type="subcellular location">
    <subcellularLocation>
        <location evidence="1">Membrane</location>
        <topology evidence="1">Multi-pass membrane protein</topology>
    </subcellularLocation>
</comment>
<feature type="transmembrane region" description="Helical" evidence="6">
    <location>
        <begin position="450"/>
        <end position="472"/>
    </location>
</feature>
<dbReference type="InterPro" id="IPR045035">
    <property type="entry name" value="YSL-like"/>
</dbReference>
<feature type="transmembrane region" description="Helical" evidence="6">
    <location>
        <begin position="586"/>
        <end position="608"/>
    </location>
</feature>
<evidence type="ECO:0000256" key="5">
    <source>
        <dbReference type="ARBA" id="ARBA00023136"/>
    </source>
</evidence>
<feature type="transmembrane region" description="Helical" evidence="6">
    <location>
        <begin position="628"/>
        <end position="645"/>
    </location>
</feature>
<sequence length="664" mass="68294">MSSSTSVSTPRELTVRGIVLGGVITLIFTAANVYLGLKVGLTFATAIPAAVISMAILRRIGGTTIQENNIVQTVASAAGTLAAIIFVLPGLIMIGWWQDFPYWTTVLLCAIGGTLGVMYSVPLRRALVTGSDLPYPEGKAAAEVLKVGVGDEDSAERNARGLRMIIKGALAAVAFNLLTSLKVAASEVSAAFKIGSGGTAASASLSLALIGVGHLVGLTVGIAMLVGMVISWAVLVPAYTSGDLTAGGAVADIVDKTFSEEVRFVGAGTIAVAAIWTLIKILGPIIKGIRESAASTRERAAGEQVELTERDLPITVVGGTILVSLLPIGLMLWLFARDTHLQDNLFLTIAVSLVFVLLIGAVIAAVCGYMAGLIGSSNSPISGVGIVVVLAAALLMVLVHGREGDPKQATALVAYTLFVTAVVFSIATISNDNLQDLKTGQLVGATPWKQQAALVVGVVFGSIVIAPVLNLLNSAFGFVGAPGAGDDALAAPQASLISELAKGVFGGDLQWGRIGLGAAIGVAVIVVDEVLGRTSGKRFALPPLAVGMGLYLPMALTVLIAVGAVIGFFYERWADRRKDPEHAKRLAVLMATGLIVGESLFGVAYAAIVAGSGEEAPLGIVGEGFESWAKAIGVIAFVLIVGWLYRATRSSVQSEEKIETGSTA</sequence>
<dbReference type="PANTHER" id="PTHR31645:SF0">
    <property type="entry name" value="OLIGOPEPTIDE TRANSPORTER YGL114W-RELATED"/>
    <property type="match status" value="1"/>
</dbReference>
<gene>
    <name evidence="7" type="ORF">VV01_05925</name>
</gene>
<feature type="transmembrane region" description="Helical" evidence="6">
    <location>
        <begin position="380"/>
        <end position="399"/>
    </location>
</feature>
<feature type="transmembrane region" description="Helical" evidence="6">
    <location>
        <begin position="411"/>
        <end position="430"/>
    </location>
</feature>
<dbReference type="GO" id="GO:0035673">
    <property type="term" value="F:oligopeptide transmembrane transporter activity"/>
    <property type="evidence" value="ECO:0007669"/>
    <property type="project" value="InterPro"/>
</dbReference>
<evidence type="ECO:0000256" key="6">
    <source>
        <dbReference type="SAM" id="Phobius"/>
    </source>
</evidence>
<dbReference type="NCBIfam" id="TIGR00733">
    <property type="entry name" value="OPT family oligopeptide transporter"/>
    <property type="match status" value="1"/>
</dbReference>
<evidence type="ECO:0000256" key="1">
    <source>
        <dbReference type="ARBA" id="ARBA00004141"/>
    </source>
</evidence>
<proteinExistence type="predicted"/>
<evidence type="ECO:0000256" key="3">
    <source>
        <dbReference type="ARBA" id="ARBA00022692"/>
    </source>
</evidence>
<dbReference type="Pfam" id="PF03169">
    <property type="entry name" value="OPT"/>
    <property type="match status" value="1"/>
</dbReference>
<keyword evidence="8" id="KW-1185">Reference proteome</keyword>
<dbReference type="AlphaFoldDB" id="A0A0L6CGE3"/>
<name>A0A0L6CGE3_9MICO</name>
<keyword evidence="2" id="KW-0813">Transport</keyword>
<protein>
    <submittedName>
        <fullName evidence="7">Peptide transporter</fullName>
    </submittedName>
</protein>
<dbReference type="PATRIC" id="fig|1631356.3.peg.1131"/>